<dbReference type="PANTHER" id="PTHR45436:SF15">
    <property type="entry name" value="SENSOR HISTIDINE KINASE CUSS"/>
    <property type="match status" value="1"/>
</dbReference>
<proteinExistence type="predicted"/>
<dbReference type="PRINTS" id="PR00344">
    <property type="entry name" value="BCTRLSENSOR"/>
</dbReference>
<dbReference type="RefSeq" id="WP_317227361.1">
    <property type="nucleotide sequence ID" value="NZ_JAWJEJ010000001.1"/>
</dbReference>
<feature type="domain" description="HAMP" evidence="13">
    <location>
        <begin position="182"/>
        <end position="235"/>
    </location>
</feature>
<dbReference type="InterPro" id="IPR036097">
    <property type="entry name" value="HisK_dim/P_sf"/>
</dbReference>
<comment type="catalytic activity">
    <reaction evidence="1">
        <text>ATP + protein L-histidine = ADP + protein N-phospho-L-histidine.</text>
        <dbReference type="EC" id="2.7.13.3"/>
    </reaction>
</comment>
<dbReference type="EC" id="2.7.13.3" evidence="3"/>
<dbReference type="PANTHER" id="PTHR45436">
    <property type="entry name" value="SENSOR HISTIDINE KINASE YKOH"/>
    <property type="match status" value="1"/>
</dbReference>
<comment type="caution">
    <text evidence="14">The sequence shown here is derived from an EMBL/GenBank/DDBJ whole genome shotgun (WGS) entry which is preliminary data.</text>
</comment>
<evidence type="ECO:0000256" key="3">
    <source>
        <dbReference type="ARBA" id="ARBA00012438"/>
    </source>
</evidence>
<evidence type="ECO:0000256" key="6">
    <source>
        <dbReference type="ARBA" id="ARBA00022692"/>
    </source>
</evidence>
<dbReference type="Pfam" id="PF00512">
    <property type="entry name" value="HisKA"/>
    <property type="match status" value="1"/>
</dbReference>
<dbReference type="InterPro" id="IPR003594">
    <property type="entry name" value="HATPase_dom"/>
</dbReference>
<dbReference type="InterPro" id="IPR003661">
    <property type="entry name" value="HisK_dim/P_dom"/>
</dbReference>
<dbReference type="PROSITE" id="PS50109">
    <property type="entry name" value="HIS_KIN"/>
    <property type="match status" value="1"/>
</dbReference>
<dbReference type="PROSITE" id="PS50885">
    <property type="entry name" value="HAMP"/>
    <property type="match status" value="1"/>
</dbReference>
<dbReference type="Gene3D" id="3.30.565.10">
    <property type="entry name" value="Histidine kinase-like ATPase, C-terminal domain"/>
    <property type="match status" value="1"/>
</dbReference>
<dbReference type="InterPro" id="IPR003660">
    <property type="entry name" value="HAMP_dom"/>
</dbReference>
<keyword evidence="14" id="KW-0067">ATP-binding</keyword>
<dbReference type="SMART" id="SM00388">
    <property type="entry name" value="HisKA"/>
    <property type="match status" value="1"/>
</dbReference>
<keyword evidence="4" id="KW-0597">Phosphoprotein</keyword>
<evidence type="ECO:0000256" key="9">
    <source>
        <dbReference type="ARBA" id="ARBA00023012"/>
    </source>
</evidence>
<evidence type="ECO:0000256" key="2">
    <source>
        <dbReference type="ARBA" id="ARBA00004141"/>
    </source>
</evidence>
<dbReference type="CDD" id="cd00082">
    <property type="entry name" value="HisKA"/>
    <property type="match status" value="1"/>
</dbReference>
<gene>
    <name evidence="14" type="ORF">RZN05_14935</name>
</gene>
<dbReference type="InterPro" id="IPR005467">
    <property type="entry name" value="His_kinase_dom"/>
</dbReference>
<evidence type="ECO:0000256" key="1">
    <source>
        <dbReference type="ARBA" id="ARBA00000085"/>
    </source>
</evidence>
<keyword evidence="8 11" id="KW-1133">Transmembrane helix</keyword>
<dbReference type="Pfam" id="PF02518">
    <property type="entry name" value="HATPase_c"/>
    <property type="match status" value="1"/>
</dbReference>
<keyword evidence="15" id="KW-1185">Reference proteome</keyword>
<feature type="transmembrane region" description="Helical" evidence="11">
    <location>
        <begin position="12"/>
        <end position="35"/>
    </location>
</feature>
<evidence type="ECO:0000256" key="8">
    <source>
        <dbReference type="ARBA" id="ARBA00022989"/>
    </source>
</evidence>
<keyword evidence="9" id="KW-0902">Two-component regulatory system</keyword>
<dbReference type="InterPro" id="IPR004358">
    <property type="entry name" value="Sig_transdc_His_kin-like_C"/>
</dbReference>
<keyword evidence="7" id="KW-0418">Kinase</keyword>
<name>A0ABU3YA80_9SPHN</name>
<evidence type="ECO:0000256" key="11">
    <source>
        <dbReference type="SAM" id="Phobius"/>
    </source>
</evidence>
<evidence type="ECO:0000259" key="13">
    <source>
        <dbReference type="PROSITE" id="PS50885"/>
    </source>
</evidence>
<dbReference type="SUPFAM" id="SSF47384">
    <property type="entry name" value="Homodimeric domain of signal transducing histidine kinase"/>
    <property type="match status" value="1"/>
</dbReference>
<evidence type="ECO:0000256" key="7">
    <source>
        <dbReference type="ARBA" id="ARBA00022777"/>
    </source>
</evidence>
<evidence type="ECO:0000256" key="4">
    <source>
        <dbReference type="ARBA" id="ARBA00022553"/>
    </source>
</evidence>
<dbReference type="Pfam" id="PF00672">
    <property type="entry name" value="HAMP"/>
    <property type="match status" value="1"/>
</dbReference>
<evidence type="ECO:0000313" key="14">
    <source>
        <dbReference type="EMBL" id="MDV3458290.1"/>
    </source>
</evidence>
<dbReference type="InterPro" id="IPR036890">
    <property type="entry name" value="HATPase_C_sf"/>
</dbReference>
<organism evidence="14 15">
    <name type="scientific">Sphingomonas agrestis</name>
    <dbReference type="NCBI Taxonomy" id="3080540"/>
    <lineage>
        <taxon>Bacteria</taxon>
        <taxon>Pseudomonadati</taxon>
        <taxon>Pseudomonadota</taxon>
        <taxon>Alphaproteobacteria</taxon>
        <taxon>Sphingomonadales</taxon>
        <taxon>Sphingomonadaceae</taxon>
        <taxon>Sphingomonas</taxon>
    </lineage>
</organism>
<dbReference type="EMBL" id="JAWJEJ010000001">
    <property type="protein sequence ID" value="MDV3458290.1"/>
    <property type="molecule type" value="Genomic_DNA"/>
</dbReference>
<reference evidence="14 15" key="1">
    <citation type="submission" date="2023-10" db="EMBL/GenBank/DDBJ databases">
        <title>Sphingomonas sp. HF-S4 16S ribosomal RNA gene Genome sequencing and assembly.</title>
        <authorList>
            <person name="Lee H."/>
        </authorList>
    </citation>
    <scope>NUCLEOTIDE SEQUENCE [LARGE SCALE GENOMIC DNA]</scope>
    <source>
        <strain evidence="14 15">HF-S4</strain>
    </source>
</reference>
<evidence type="ECO:0000313" key="15">
    <source>
        <dbReference type="Proteomes" id="UP001273531"/>
    </source>
</evidence>
<keyword evidence="5" id="KW-0808">Transferase</keyword>
<evidence type="ECO:0000256" key="5">
    <source>
        <dbReference type="ARBA" id="ARBA00022679"/>
    </source>
</evidence>
<feature type="transmembrane region" description="Helical" evidence="11">
    <location>
        <begin position="158"/>
        <end position="181"/>
    </location>
</feature>
<sequence>MTWRLSSLLSRILWWHGIALLFTALVVSASVYLLLDSTADRFQRQTLRAHAESARGALRVDEQEQIRFAPPRPTPHILSVLVVDASGRQLGSMGPPSPVPARLIPRRAEPAYFTRSSRSAIFSGYSMPAQRKGQRLWIIAIQNLEHPDYIVDDVLRQFFTYALLIVGPLLLLLLAVDAWIVRRALRPVRDASALVRNLNAQQLDIRVPEARLPSEVRPLATAVNAALDRVVDSYRTQRDFTADAAHELRTPIALVRMRIEAVKDEALRAELKRDIDQLGRTVGQLLEIAELDGALPALDEAVDLRAMAVSAVSAIAPLVFARRQSIALTGTDAPVIVQGSAEMIARALNGLVENAVVHTPEGTSIEVRVEDSGMLGVSDDGPGIAESERELVFQRFWRSERSSSDGSGLGLAIVSRIAEAHGATLSLRTRPGQTLFALHFPTLPGRTDSVRG</sequence>
<dbReference type="SMART" id="SM00304">
    <property type="entry name" value="HAMP"/>
    <property type="match status" value="1"/>
</dbReference>
<evidence type="ECO:0000256" key="10">
    <source>
        <dbReference type="ARBA" id="ARBA00023136"/>
    </source>
</evidence>
<comment type="subcellular location">
    <subcellularLocation>
        <location evidence="2">Membrane</location>
        <topology evidence="2">Multi-pass membrane protein</topology>
    </subcellularLocation>
</comment>
<dbReference type="Proteomes" id="UP001273531">
    <property type="component" value="Unassembled WGS sequence"/>
</dbReference>
<dbReference type="GO" id="GO:0005524">
    <property type="term" value="F:ATP binding"/>
    <property type="evidence" value="ECO:0007669"/>
    <property type="project" value="UniProtKB-KW"/>
</dbReference>
<dbReference type="Gene3D" id="6.10.340.10">
    <property type="match status" value="1"/>
</dbReference>
<keyword evidence="6 11" id="KW-0812">Transmembrane</keyword>
<keyword evidence="10 11" id="KW-0472">Membrane</keyword>
<feature type="domain" description="Histidine kinase" evidence="12">
    <location>
        <begin position="243"/>
        <end position="444"/>
    </location>
</feature>
<dbReference type="SUPFAM" id="SSF55874">
    <property type="entry name" value="ATPase domain of HSP90 chaperone/DNA topoisomerase II/histidine kinase"/>
    <property type="match status" value="1"/>
</dbReference>
<accession>A0ABU3YA80</accession>
<dbReference type="InterPro" id="IPR050428">
    <property type="entry name" value="TCS_sensor_his_kinase"/>
</dbReference>
<keyword evidence="14" id="KW-0547">Nucleotide-binding</keyword>
<dbReference type="Gene3D" id="1.10.287.130">
    <property type="match status" value="1"/>
</dbReference>
<dbReference type="SMART" id="SM00387">
    <property type="entry name" value="HATPase_c"/>
    <property type="match status" value="1"/>
</dbReference>
<evidence type="ECO:0000259" key="12">
    <source>
        <dbReference type="PROSITE" id="PS50109"/>
    </source>
</evidence>
<protein>
    <recommendedName>
        <fullName evidence="3">histidine kinase</fullName>
        <ecNumber evidence="3">2.7.13.3</ecNumber>
    </recommendedName>
</protein>